<reference evidence="2" key="1">
    <citation type="submission" date="2022-10" db="EMBL/GenBank/DDBJ databases">
        <title>Culturing micro-colonial fungi from biological soil crusts in the Mojave desert and describing Neophaeococcomyces mojavensis, and introducing the new genera and species Taxawa tesnikishii.</title>
        <authorList>
            <person name="Kurbessoian T."/>
            <person name="Stajich J.E."/>
        </authorList>
    </citation>
    <scope>NUCLEOTIDE SEQUENCE</scope>
    <source>
        <strain evidence="2">TK_41</strain>
    </source>
</reference>
<evidence type="ECO:0000313" key="3">
    <source>
        <dbReference type="Proteomes" id="UP001172673"/>
    </source>
</evidence>
<proteinExistence type="predicted"/>
<dbReference type="Proteomes" id="UP001172673">
    <property type="component" value="Unassembled WGS sequence"/>
</dbReference>
<dbReference type="EMBL" id="JAPDRK010000008">
    <property type="protein sequence ID" value="KAJ9609520.1"/>
    <property type="molecule type" value="Genomic_DNA"/>
</dbReference>
<organism evidence="2 3">
    <name type="scientific">Cladophialophora chaetospira</name>
    <dbReference type="NCBI Taxonomy" id="386627"/>
    <lineage>
        <taxon>Eukaryota</taxon>
        <taxon>Fungi</taxon>
        <taxon>Dikarya</taxon>
        <taxon>Ascomycota</taxon>
        <taxon>Pezizomycotina</taxon>
        <taxon>Eurotiomycetes</taxon>
        <taxon>Chaetothyriomycetidae</taxon>
        <taxon>Chaetothyriales</taxon>
        <taxon>Herpotrichiellaceae</taxon>
        <taxon>Cladophialophora</taxon>
    </lineage>
</organism>
<accession>A0AA38XAD6</accession>
<keyword evidence="3" id="KW-1185">Reference proteome</keyword>
<sequence length="217" mass="23344">MEPVARQEQTGESEQSSEEHKTHDLSFSTNATNGEITGKGELTERQQMILKDLKAVLAAAQPDTALLATVLENCQDARKLFESGTKLVLPNPGAPTADVATRFQLSSTISNCLSRTITDLTVQVLETDISLARLANFTAGIAPREMAELLYKDPAGPVCAYLELSETLIGLREVLHEEALKIGTILANTTEYINFQEALRGQFAPGAGAGADREGDL</sequence>
<evidence type="ECO:0000256" key="1">
    <source>
        <dbReference type="SAM" id="MobiDB-lite"/>
    </source>
</evidence>
<feature type="compositionally biased region" description="Polar residues" evidence="1">
    <location>
        <begin position="25"/>
        <end position="35"/>
    </location>
</feature>
<feature type="region of interest" description="Disordered" evidence="1">
    <location>
        <begin position="1"/>
        <end position="40"/>
    </location>
</feature>
<protein>
    <submittedName>
        <fullName evidence="2">Uncharacterized protein</fullName>
    </submittedName>
</protein>
<name>A0AA38XAD6_9EURO</name>
<dbReference type="AlphaFoldDB" id="A0AA38XAD6"/>
<comment type="caution">
    <text evidence="2">The sequence shown here is derived from an EMBL/GenBank/DDBJ whole genome shotgun (WGS) entry which is preliminary data.</text>
</comment>
<evidence type="ECO:0000313" key="2">
    <source>
        <dbReference type="EMBL" id="KAJ9609520.1"/>
    </source>
</evidence>
<gene>
    <name evidence="2" type="ORF">H2200_005847</name>
</gene>